<dbReference type="SUPFAM" id="SSF64153">
    <property type="entry name" value="YjeF N-terminal domain-like"/>
    <property type="match status" value="1"/>
</dbReference>
<feature type="binding site" evidence="1">
    <location>
        <begin position="55"/>
        <end position="59"/>
    </location>
    <ligand>
        <name>(6S)-NADPHX</name>
        <dbReference type="ChEBI" id="CHEBI:64076"/>
    </ligand>
</feature>
<feature type="binding site" evidence="1">
    <location>
        <position position="147"/>
    </location>
    <ligand>
        <name>(6S)-NADPHX</name>
        <dbReference type="ChEBI" id="CHEBI:64076"/>
    </ligand>
</feature>
<dbReference type="HAMAP" id="MF_01966">
    <property type="entry name" value="NADHX_epimerase"/>
    <property type="match status" value="1"/>
</dbReference>
<dbReference type="GO" id="GO:0046872">
    <property type="term" value="F:metal ion binding"/>
    <property type="evidence" value="ECO:0007669"/>
    <property type="project" value="UniProtKB-KW"/>
</dbReference>
<comment type="catalytic activity">
    <reaction evidence="1">
        <text>(6R)-NADHX = (6S)-NADHX</text>
        <dbReference type="Rhea" id="RHEA:32215"/>
        <dbReference type="ChEBI" id="CHEBI:64074"/>
        <dbReference type="ChEBI" id="CHEBI:64075"/>
        <dbReference type="EC" id="5.1.99.6"/>
    </reaction>
</comment>
<keyword evidence="1" id="KW-0479">Metal-binding</keyword>
<comment type="cofactor">
    <cofactor evidence="1">
        <name>K(+)</name>
        <dbReference type="ChEBI" id="CHEBI:29103"/>
    </cofactor>
    <text evidence="1">Binds 1 potassium ion per subunit.</text>
</comment>
<keyword evidence="1 3" id="KW-0413">Isomerase</keyword>
<comment type="similarity">
    <text evidence="1">Belongs to the NnrE/AIBP family.</text>
</comment>
<keyword evidence="1" id="KW-0547">Nucleotide-binding</keyword>
<dbReference type="RefSeq" id="WP_206822650.1">
    <property type="nucleotide sequence ID" value="NZ_JAEMWU010000001.1"/>
</dbReference>
<dbReference type="GO" id="GO:0052856">
    <property type="term" value="F:NAD(P)HX epimerase activity"/>
    <property type="evidence" value="ECO:0007669"/>
    <property type="project" value="UniProtKB-UniRule"/>
</dbReference>
<comment type="catalytic activity">
    <reaction evidence="1">
        <text>(6R)-NADPHX = (6S)-NADPHX</text>
        <dbReference type="Rhea" id="RHEA:32227"/>
        <dbReference type="ChEBI" id="CHEBI:64076"/>
        <dbReference type="ChEBI" id="CHEBI:64077"/>
        <dbReference type="EC" id="5.1.99.6"/>
    </reaction>
</comment>
<comment type="function">
    <text evidence="1">Catalyzes the epimerization of the S- and R-forms of NAD(P)HX, a damaged form of NAD(P)H that is a result of enzymatic or heat-dependent hydration. This is a prerequisite for the S-specific NAD(P)H-hydrate dehydratase to allow the repair of both epimers of NAD(P)HX.</text>
</comment>
<feature type="domain" description="YjeF N-terminal" evidence="2">
    <location>
        <begin position="8"/>
        <end position="204"/>
    </location>
</feature>
<keyword evidence="1" id="KW-0521">NADP</keyword>
<sequence length="219" mass="21721">MTATVPTYTAAQVRAAEAPLLAAGVPLMRRAAAALAAVIAEGHPRRMLVLAGAGDNGGDALFAAASLAGQGVDVDILCTADRVHDEALAAATRAGARAIALGALDPDAYEVIVDGILGIGARGALRAAARDVVERLQRAPALVVAVDLPSGIDPDSGENDGVVLTAATTVTFGAVKAGLTSDAGAQHSGRIVLVDLGLDLSTAEATGTASVSEVRDGTR</sequence>
<dbReference type="Proteomes" id="UP000664385">
    <property type="component" value="Unassembled WGS sequence"/>
</dbReference>
<dbReference type="Pfam" id="PF03853">
    <property type="entry name" value="YjeF_N"/>
    <property type="match status" value="1"/>
</dbReference>
<evidence type="ECO:0000313" key="4">
    <source>
        <dbReference type="Proteomes" id="UP000664385"/>
    </source>
</evidence>
<proteinExistence type="inferred from homology"/>
<dbReference type="EC" id="5.1.99.6" evidence="1"/>
<protein>
    <recommendedName>
        <fullName evidence="1">NAD(P)H-hydrate epimerase</fullName>
        <ecNumber evidence="1">5.1.99.6</ecNumber>
    </recommendedName>
    <alternativeName>
        <fullName evidence="1">NAD(P)HX epimerase</fullName>
    </alternativeName>
</protein>
<evidence type="ECO:0000259" key="2">
    <source>
        <dbReference type="PROSITE" id="PS51385"/>
    </source>
</evidence>
<feature type="binding site" evidence="1">
    <location>
        <position position="56"/>
    </location>
    <ligand>
        <name>K(+)</name>
        <dbReference type="ChEBI" id="CHEBI:29103"/>
    </ligand>
</feature>
<gene>
    <name evidence="1" type="primary">nnrE</name>
    <name evidence="3" type="ORF">JF543_02650</name>
</gene>
<dbReference type="InterPro" id="IPR036652">
    <property type="entry name" value="YjeF_N_dom_sf"/>
</dbReference>
<accession>A0A939DTY7</accession>
<comment type="caution">
    <text evidence="3">The sequence shown here is derived from an EMBL/GenBank/DDBJ whole genome shotgun (WGS) entry which is preliminary data.</text>
</comment>
<comment type="caution">
    <text evidence="1">Lacks conserved residue(s) required for the propagation of feature annotation.</text>
</comment>
<dbReference type="InterPro" id="IPR004443">
    <property type="entry name" value="YjeF_N_dom"/>
</dbReference>
<dbReference type="NCBIfam" id="TIGR00197">
    <property type="entry name" value="yjeF_nterm"/>
    <property type="match status" value="1"/>
</dbReference>
<dbReference type="PROSITE" id="PS51385">
    <property type="entry name" value="YJEF_N"/>
    <property type="match status" value="1"/>
</dbReference>
<organism evidence="3 4">
    <name type="scientific">Microbacterium esteraromaticum</name>
    <dbReference type="NCBI Taxonomy" id="57043"/>
    <lineage>
        <taxon>Bacteria</taxon>
        <taxon>Bacillati</taxon>
        <taxon>Actinomycetota</taxon>
        <taxon>Actinomycetes</taxon>
        <taxon>Micrococcales</taxon>
        <taxon>Microbacteriaceae</taxon>
        <taxon>Microbacterium</taxon>
    </lineage>
</organism>
<feature type="binding site" evidence="1">
    <location>
        <begin position="118"/>
        <end position="124"/>
    </location>
    <ligand>
        <name>(6S)-NADPHX</name>
        <dbReference type="ChEBI" id="CHEBI:64076"/>
    </ligand>
</feature>
<feature type="binding site" evidence="1">
    <location>
        <position position="150"/>
    </location>
    <ligand>
        <name>K(+)</name>
        <dbReference type="ChEBI" id="CHEBI:29103"/>
    </ligand>
</feature>
<dbReference type="Gene3D" id="3.40.50.10260">
    <property type="entry name" value="YjeF N-terminal domain"/>
    <property type="match status" value="1"/>
</dbReference>
<dbReference type="EMBL" id="JAEMWU010000001">
    <property type="protein sequence ID" value="MBN8204855.1"/>
    <property type="molecule type" value="Genomic_DNA"/>
</dbReference>
<feature type="binding site" evidence="1">
    <location>
        <position position="114"/>
    </location>
    <ligand>
        <name>K(+)</name>
        <dbReference type="ChEBI" id="CHEBI:29103"/>
    </ligand>
</feature>
<keyword evidence="1" id="KW-0630">Potassium</keyword>
<name>A0A939DTY7_9MICO</name>
<dbReference type="AlphaFoldDB" id="A0A939DTY7"/>
<keyword evidence="1" id="KW-0520">NAD</keyword>
<dbReference type="GO" id="GO:0000166">
    <property type="term" value="F:nucleotide binding"/>
    <property type="evidence" value="ECO:0007669"/>
    <property type="project" value="UniProtKB-KW"/>
</dbReference>
<evidence type="ECO:0000256" key="1">
    <source>
        <dbReference type="HAMAP-Rule" id="MF_01966"/>
    </source>
</evidence>
<evidence type="ECO:0000313" key="3">
    <source>
        <dbReference type="EMBL" id="MBN8204855.1"/>
    </source>
</evidence>
<reference evidence="3" key="1">
    <citation type="submission" date="2020-12" db="EMBL/GenBank/DDBJ databases">
        <title>PHA producing bacteria isolated from mangrove.</title>
        <authorList>
            <person name="Zheng W."/>
            <person name="Yu S."/>
            <person name="Huang Y."/>
        </authorList>
    </citation>
    <scope>NUCLEOTIDE SEQUENCE</scope>
    <source>
        <strain evidence="3">GN8-5</strain>
    </source>
</reference>